<evidence type="ECO:0000256" key="1">
    <source>
        <dbReference type="SAM" id="Phobius"/>
    </source>
</evidence>
<proteinExistence type="predicted"/>
<evidence type="ECO:0000313" key="3">
    <source>
        <dbReference type="Proteomes" id="UP001234178"/>
    </source>
</evidence>
<accession>A0ABR0AZH0</accession>
<reference evidence="2 3" key="1">
    <citation type="journal article" date="2023" name="Nucleic Acids Res.">
        <title>The hologenome of Daphnia magna reveals possible DNA methylation and microbiome-mediated evolution of the host genome.</title>
        <authorList>
            <person name="Chaturvedi A."/>
            <person name="Li X."/>
            <person name="Dhandapani V."/>
            <person name="Marshall H."/>
            <person name="Kissane S."/>
            <person name="Cuenca-Cambronero M."/>
            <person name="Asole G."/>
            <person name="Calvet F."/>
            <person name="Ruiz-Romero M."/>
            <person name="Marangio P."/>
            <person name="Guigo R."/>
            <person name="Rago D."/>
            <person name="Mirbahai L."/>
            <person name="Eastwood N."/>
            <person name="Colbourne J.K."/>
            <person name="Zhou J."/>
            <person name="Mallon E."/>
            <person name="Orsini L."/>
        </authorList>
    </citation>
    <scope>NUCLEOTIDE SEQUENCE [LARGE SCALE GENOMIC DNA]</scope>
    <source>
        <strain evidence="2">LRV0_1</strain>
    </source>
</reference>
<dbReference type="EMBL" id="JAOYFB010000039">
    <property type="protein sequence ID" value="KAK4030530.1"/>
    <property type="molecule type" value="Genomic_DNA"/>
</dbReference>
<evidence type="ECO:0000313" key="2">
    <source>
        <dbReference type="EMBL" id="KAK4030530.1"/>
    </source>
</evidence>
<dbReference type="Proteomes" id="UP001234178">
    <property type="component" value="Unassembled WGS sequence"/>
</dbReference>
<gene>
    <name evidence="2" type="ORF">OUZ56_023773</name>
</gene>
<sequence>MCQNFLEYQTYTFSVMSCLAVLFLALMIWFNALNTLALTLNPLIGLSGPLKGGVVLEYLAARFNFTYEMVRVAENRLEPPEKGKGLFSYLCTAATKYLIFDT</sequence>
<keyword evidence="1" id="KW-0472">Membrane</keyword>
<protein>
    <submittedName>
        <fullName evidence="2">Uncharacterized protein</fullName>
    </submittedName>
</protein>
<keyword evidence="3" id="KW-1185">Reference proteome</keyword>
<feature type="transmembrane region" description="Helical" evidence="1">
    <location>
        <begin position="12"/>
        <end position="30"/>
    </location>
</feature>
<keyword evidence="1" id="KW-1133">Transmembrane helix</keyword>
<comment type="caution">
    <text evidence="2">The sequence shown here is derived from an EMBL/GenBank/DDBJ whole genome shotgun (WGS) entry which is preliminary data.</text>
</comment>
<keyword evidence="1" id="KW-0812">Transmembrane</keyword>
<name>A0ABR0AZH0_9CRUS</name>
<organism evidence="2 3">
    <name type="scientific">Daphnia magna</name>
    <dbReference type="NCBI Taxonomy" id="35525"/>
    <lineage>
        <taxon>Eukaryota</taxon>
        <taxon>Metazoa</taxon>
        <taxon>Ecdysozoa</taxon>
        <taxon>Arthropoda</taxon>
        <taxon>Crustacea</taxon>
        <taxon>Branchiopoda</taxon>
        <taxon>Diplostraca</taxon>
        <taxon>Cladocera</taxon>
        <taxon>Anomopoda</taxon>
        <taxon>Daphniidae</taxon>
        <taxon>Daphnia</taxon>
    </lineage>
</organism>